<dbReference type="GO" id="GO:0004175">
    <property type="term" value="F:endopeptidase activity"/>
    <property type="evidence" value="ECO:0007669"/>
    <property type="project" value="UniProtKB-ARBA"/>
</dbReference>
<protein>
    <submittedName>
        <fullName evidence="3">Membrane protease YdiL (CAAX protease family)</fullName>
    </submittedName>
</protein>
<evidence type="ECO:0000313" key="4">
    <source>
        <dbReference type="Proteomes" id="UP000579647"/>
    </source>
</evidence>
<dbReference type="GO" id="GO:0006508">
    <property type="term" value="P:proteolysis"/>
    <property type="evidence" value="ECO:0007669"/>
    <property type="project" value="UniProtKB-KW"/>
</dbReference>
<feature type="transmembrane region" description="Helical" evidence="1">
    <location>
        <begin position="189"/>
        <end position="208"/>
    </location>
</feature>
<evidence type="ECO:0000313" key="3">
    <source>
        <dbReference type="EMBL" id="MBB5494322.1"/>
    </source>
</evidence>
<dbReference type="AlphaFoldDB" id="A0A840WDR6"/>
<comment type="caution">
    <text evidence="3">The sequence shown here is derived from an EMBL/GenBank/DDBJ whole genome shotgun (WGS) entry which is preliminary data.</text>
</comment>
<feature type="transmembrane region" description="Helical" evidence="1">
    <location>
        <begin position="220"/>
        <end position="240"/>
    </location>
</feature>
<dbReference type="Pfam" id="PF02517">
    <property type="entry name" value="Rce1-like"/>
    <property type="match status" value="1"/>
</dbReference>
<organism evidence="3 4">
    <name type="scientific">Nocardiopsis metallicus</name>
    <dbReference type="NCBI Taxonomy" id="179819"/>
    <lineage>
        <taxon>Bacteria</taxon>
        <taxon>Bacillati</taxon>
        <taxon>Actinomycetota</taxon>
        <taxon>Actinomycetes</taxon>
        <taxon>Streptosporangiales</taxon>
        <taxon>Nocardiopsidaceae</taxon>
        <taxon>Nocardiopsis</taxon>
    </lineage>
</organism>
<dbReference type="EMBL" id="JACHDO010000001">
    <property type="protein sequence ID" value="MBB5494322.1"/>
    <property type="molecule type" value="Genomic_DNA"/>
</dbReference>
<keyword evidence="1" id="KW-1133">Transmembrane helix</keyword>
<evidence type="ECO:0000259" key="2">
    <source>
        <dbReference type="Pfam" id="PF02517"/>
    </source>
</evidence>
<feature type="transmembrane region" description="Helical" evidence="1">
    <location>
        <begin position="53"/>
        <end position="71"/>
    </location>
</feature>
<proteinExistence type="predicted"/>
<feature type="transmembrane region" description="Helical" evidence="1">
    <location>
        <begin position="121"/>
        <end position="143"/>
    </location>
</feature>
<dbReference type="Proteomes" id="UP000579647">
    <property type="component" value="Unassembled WGS sequence"/>
</dbReference>
<sequence>MLAVALVLVVLLGGVRQTSEALWIMLVNLAIGFTALAPVAWLAVRGRPGGPRALVVAAALVAVSMVALFLPRVGFFADLDWNWQGKLIELVWLVVLFLVLRRWAREEAGLRWRWEPGSVRPVVTVIALFFLVIMGLLLFALWLQGDPAEPVDGERLLFDSTYPNLTEELLWRGAILAVLDRALGTPWRFFGAPVGWGLVLTSLGFSFWHGFLYGPDGMTVSLGLLLFSLISAVILGWVRARSGSVWPAYLGHCAPELGMSAALGLWWVLA</sequence>
<keyword evidence="3" id="KW-0378">Hydrolase</keyword>
<keyword evidence="1" id="KW-0472">Membrane</keyword>
<feature type="domain" description="CAAX prenyl protease 2/Lysostaphin resistance protein A-like" evidence="2">
    <location>
        <begin position="160"/>
        <end position="254"/>
    </location>
</feature>
<keyword evidence="3" id="KW-0645">Protease</keyword>
<keyword evidence="1" id="KW-0812">Transmembrane</keyword>
<name>A0A840WDR6_9ACTN</name>
<gene>
    <name evidence="3" type="ORF">HNR07_005459</name>
</gene>
<dbReference type="RefSeq" id="WP_184367635.1">
    <property type="nucleotide sequence ID" value="NZ_BAAAKM010000059.1"/>
</dbReference>
<accession>A0A840WDR6</accession>
<feature type="transmembrane region" description="Helical" evidence="1">
    <location>
        <begin position="83"/>
        <end position="100"/>
    </location>
</feature>
<keyword evidence="4" id="KW-1185">Reference proteome</keyword>
<dbReference type="InterPro" id="IPR003675">
    <property type="entry name" value="Rce1/LyrA-like_dom"/>
</dbReference>
<dbReference type="GO" id="GO:0080120">
    <property type="term" value="P:CAAX-box protein maturation"/>
    <property type="evidence" value="ECO:0007669"/>
    <property type="project" value="UniProtKB-ARBA"/>
</dbReference>
<feature type="transmembrane region" description="Helical" evidence="1">
    <location>
        <begin position="27"/>
        <end position="44"/>
    </location>
</feature>
<reference evidence="3 4" key="1">
    <citation type="submission" date="2020-08" db="EMBL/GenBank/DDBJ databases">
        <title>Sequencing the genomes of 1000 actinobacteria strains.</title>
        <authorList>
            <person name="Klenk H.-P."/>
        </authorList>
    </citation>
    <scope>NUCLEOTIDE SEQUENCE [LARGE SCALE GENOMIC DNA]</scope>
    <source>
        <strain evidence="3 4">DSM 44598</strain>
    </source>
</reference>
<evidence type="ECO:0000256" key="1">
    <source>
        <dbReference type="SAM" id="Phobius"/>
    </source>
</evidence>